<dbReference type="PANTHER" id="PTHR35333:SF3">
    <property type="entry name" value="BETA-LACTAMASE-TYPE TRANSPEPTIDASE FOLD CONTAINING PROTEIN"/>
    <property type="match status" value="1"/>
</dbReference>
<evidence type="ECO:0000259" key="1">
    <source>
        <dbReference type="Pfam" id="PF13354"/>
    </source>
</evidence>
<dbReference type="GO" id="GO:0030655">
    <property type="term" value="P:beta-lactam antibiotic catabolic process"/>
    <property type="evidence" value="ECO:0007669"/>
    <property type="project" value="InterPro"/>
</dbReference>
<dbReference type="Pfam" id="PF13354">
    <property type="entry name" value="Beta-lactamase2"/>
    <property type="match status" value="1"/>
</dbReference>
<name>A0A9W6SS59_9ACTN</name>
<organism evidence="2 3">
    <name type="scientific">Actinorhabdospora filicis</name>
    <dbReference type="NCBI Taxonomy" id="1785913"/>
    <lineage>
        <taxon>Bacteria</taxon>
        <taxon>Bacillati</taxon>
        <taxon>Actinomycetota</taxon>
        <taxon>Actinomycetes</taxon>
        <taxon>Micromonosporales</taxon>
        <taxon>Micromonosporaceae</taxon>
        <taxon>Actinorhabdospora</taxon>
    </lineage>
</organism>
<proteinExistence type="predicted"/>
<dbReference type="GO" id="GO:0046677">
    <property type="term" value="P:response to antibiotic"/>
    <property type="evidence" value="ECO:0007669"/>
    <property type="project" value="InterPro"/>
</dbReference>
<gene>
    <name evidence="2" type="ORF">Afil01_60890</name>
</gene>
<keyword evidence="2" id="KW-0378">Hydrolase</keyword>
<keyword evidence="3" id="KW-1185">Reference proteome</keyword>
<reference evidence="2" key="1">
    <citation type="submission" date="2023-03" db="EMBL/GenBank/DDBJ databases">
        <title>Actinorhabdospora filicis NBRC 111898.</title>
        <authorList>
            <person name="Ichikawa N."/>
            <person name="Sato H."/>
            <person name="Tonouchi N."/>
        </authorList>
    </citation>
    <scope>NUCLEOTIDE SEQUENCE</scope>
    <source>
        <strain evidence="2">NBRC 111898</strain>
    </source>
</reference>
<protein>
    <submittedName>
        <fullName evidence="2">Serine hydrolase</fullName>
    </submittedName>
</protein>
<dbReference type="Gene3D" id="3.40.710.10">
    <property type="entry name" value="DD-peptidase/beta-lactamase superfamily"/>
    <property type="match status" value="1"/>
</dbReference>
<evidence type="ECO:0000313" key="3">
    <source>
        <dbReference type="Proteomes" id="UP001165079"/>
    </source>
</evidence>
<dbReference type="Proteomes" id="UP001165079">
    <property type="component" value="Unassembled WGS sequence"/>
</dbReference>
<dbReference type="InterPro" id="IPR000871">
    <property type="entry name" value="Beta-lactam_class-A"/>
</dbReference>
<dbReference type="EMBL" id="BSTX01000005">
    <property type="protein sequence ID" value="GLZ81282.1"/>
    <property type="molecule type" value="Genomic_DNA"/>
</dbReference>
<feature type="domain" description="Beta-lactamase class A catalytic" evidence="1">
    <location>
        <begin position="51"/>
        <end position="249"/>
    </location>
</feature>
<comment type="caution">
    <text evidence="2">The sequence shown here is derived from an EMBL/GenBank/DDBJ whole genome shotgun (WGS) entry which is preliminary data.</text>
</comment>
<evidence type="ECO:0000313" key="2">
    <source>
        <dbReference type="EMBL" id="GLZ81282.1"/>
    </source>
</evidence>
<dbReference type="SUPFAM" id="SSF56601">
    <property type="entry name" value="beta-lactamase/transpeptidase-like"/>
    <property type="match status" value="1"/>
</dbReference>
<dbReference type="AlphaFoldDB" id="A0A9W6SS59"/>
<accession>A0A9W6SS59</accession>
<dbReference type="GO" id="GO:0008800">
    <property type="term" value="F:beta-lactamase activity"/>
    <property type="evidence" value="ECO:0007669"/>
    <property type="project" value="InterPro"/>
</dbReference>
<dbReference type="PANTHER" id="PTHR35333">
    <property type="entry name" value="BETA-LACTAMASE"/>
    <property type="match status" value="1"/>
</dbReference>
<sequence length="308" mass="32527">MLGTAAPAAASADSAPASVQDAFAAQTSRAGGTWYVKVLRADGAGGFAPVLSLRQHDIVYGASVQKLAVAATVLDKVDRGLLSLSQKVTLDAGTVLDGSGLYFHQTVWGDQITVAGFLTAMLLVSDNTAVRLCGALVPTAEINEILAAKGFTHTRVEPGSTPNRFFLGTTTPHEMTDLLARLANKTLLSPASCEFMLGILRGGSGYHDGVRRDMSSDERDRVATKHGAFDDARHEAGIMFDATGAPAAVYGFFADGMEADAENYGGTHPAVRAHALLGRVLFDRYARERVANPAARTASRPFRPYNGN</sequence>
<dbReference type="InterPro" id="IPR012338">
    <property type="entry name" value="Beta-lactam/transpept-like"/>
</dbReference>
<dbReference type="InterPro" id="IPR045155">
    <property type="entry name" value="Beta-lactam_cat"/>
</dbReference>